<name>A0A0D1KJ90_9LACO</name>
<accession>A0A0D1KJ90</accession>
<reference evidence="3 4" key="1">
    <citation type="journal article" date="2015" name="Microbiology (Mosc.)">
        <title>Genomics of the Weissella cibaria species with an examination of its metabolic traits.</title>
        <authorList>
            <person name="Lynch K.M."/>
            <person name="Lucid A."/>
            <person name="Arendt E.K."/>
            <person name="Sleator R.D."/>
            <person name="Lucey B."/>
            <person name="Coffey A."/>
        </authorList>
    </citation>
    <scope>NUCLEOTIDE SEQUENCE [LARGE SCALE GENOMIC DNA]</scope>
    <source>
        <strain evidence="2 4">AB3b</strain>
        <strain evidence="1 3">MG1</strain>
    </source>
</reference>
<evidence type="ECO:0000313" key="3">
    <source>
        <dbReference type="Proteomes" id="UP000032287"/>
    </source>
</evidence>
<protein>
    <submittedName>
        <fullName evidence="2">Uncharacterized protein</fullName>
    </submittedName>
</protein>
<proteinExistence type="predicted"/>
<dbReference type="Proteomes" id="UP000032287">
    <property type="component" value="Unassembled WGS sequence"/>
</dbReference>
<evidence type="ECO:0000313" key="2">
    <source>
        <dbReference type="EMBL" id="KIU24774.1"/>
    </source>
</evidence>
<dbReference type="AlphaFoldDB" id="A0A0D1KJ90"/>
<comment type="caution">
    <text evidence="2">The sequence shown here is derived from an EMBL/GenBank/DDBJ whole genome shotgun (WGS) entry which is preliminary data.</text>
</comment>
<dbReference type="Proteomes" id="UP000032289">
    <property type="component" value="Unassembled WGS sequence"/>
</dbReference>
<dbReference type="EMBL" id="JWHT01000026">
    <property type="protein sequence ID" value="KIU24774.1"/>
    <property type="molecule type" value="Genomic_DNA"/>
</dbReference>
<evidence type="ECO:0000313" key="1">
    <source>
        <dbReference type="EMBL" id="KIU19885.1"/>
    </source>
</evidence>
<dbReference type="EMBL" id="JWHU01000034">
    <property type="protein sequence ID" value="KIU19885.1"/>
    <property type="molecule type" value="Genomic_DNA"/>
</dbReference>
<keyword evidence="3" id="KW-1185">Reference proteome</keyword>
<sequence length="38" mass="4268">MKVSNFNNTFDATYSNLFSTIKKTDEGDIAYDLSNSNT</sequence>
<evidence type="ECO:0000313" key="4">
    <source>
        <dbReference type="Proteomes" id="UP000032289"/>
    </source>
</evidence>
<gene>
    <name evidence="2" type="ORF">ab3b_01035</name>
    <name evidence="1" type="ORF">QX99_01908</name>
</gene>
<organism evidence="2 4">
    <name type="scientific">Weissella cibaria</name>
    <dbReference type="NCBI Taxonomy" id="137591"/>
    <lineage>
        <taxon>Bacteria</taxon>
        <taxon>Bacillati</taxon>
        <taxon>Bacillota</taxon>
        <taxon>Bacilli</taxon>
        <taxon>Lactobacillales</taxon>
        <taxon>Lactobacillaceae</taxon>
        <taxon>Weissella</taxon>
    </lineage>
</organism>